<proteinExistence type="predicted"/>
<dbReference type="CDD" id="cd05400">
    <property type="entry name" value="NT_2-5OAS_ClassI-CCAase"/>
    <property type="match status" value="1"/>
</dbReference>
<dbReference type="Proteomes" id="UP000594621">
    <property type="component" value="Chromosome"/>
</dbReference>
<keyword evidence="3" id="KW-1185">Reference proteome</keyword>
<dbReference type="Gene3D" id="3.30.460.10">
    <property type="entry name" value="Beta Polymerase, domain 2"/>
    <property type="match status" value="1"/>
</dbReference>
<dbReference type="KEGG" id="bcou:IC761_31050"/>
<keyword evidence="1" id="KW-0051">Antiviral defense</keyword>
<dbReference type="GO" id="GO:0051607">
    <property type="term" value="P:defense response to virus"/>
    <property type="evidence" value="ECO:0007669"/>
    <property type="project" value="UniProtKB-KW"/>
</dbReference>
<dbReference type="NCBIfam" id="NF041117">
    <property type="entry name" value="CBASS_cyclase_b"/>
    <property type="match status" value="1"/>
</dbReference>
<gene>
    <name evidence="2" type="ORF">IC761_31050</name>
</gene>
<evidence type="ECO:0000313" key="2">
    <source>
        <dbReference type="EMBL" id="QPF90860.1"/>
    </source>
</evidence>
<dbReference type="EMBL" id="CP061379">
    <property type="protein sequence ID" value="QPF90860.1"/>
    <property type="molecule type" value="Genomic_DNA"/>
</dbReference>
<name>A0A7S9D452_9BRAD</name>
<dbReference type="InterPro" id="IPR043519">
    <property type="entry name" value="NT_sf"/>
</dbReference>
<dbReference type="AlphaFoldDB" id="A0A7S9D452"/>
<dbReference type="InterPro" id="IPR053550">
    <property type="entry name" value="CD-NTase"/>
</dbReference>
<evidence type="ECO:0000313" key="3">
    <source>
        <dbReference type="Proteomes" id="UP000594621"/>
    </source>
</evidence>
<dbReference type="InterPro" id="IPR006116">
    <property type="entry name" value="NT_2-5OAS_ClassI-CCAase"/>
</dbReference>
<accession>A0A7S9D452</accession>
<sequence>MITVEEAFETFRQRLELSETERTDTIRKHNKVRDCIRGGFDIDRDFLTGSYDRHTKTKPLKDVDIFFTLGPKDQHRRSKTPSEVLDAFVDRLRGEFGKDAVQPGRRCATVEFERNTSDKEGKVLSIDAVPAIELSDCYEIADRDLGKWIKTDPEIHAEKSTAKNKNLSGKWVPLVKMLKRWNRSADKPIKPSFLIEVMAQDLVDGPFTTYPGEVRRFFAAALDGIRQEWKDPAGLGPPVSDQMTPDLIKNAEAALRRAETEASRAVRLAQQGKQGEALAVWASIMGRYFPKS</sequence>
<dbReference type="GO" id="GO:0016779">
    <property type="term" value="F:nucleotidyltransferase activity"/>
    <property type="evidence" value="ECO:0007669"/>
    <property type="project" value="InterPro"/>
</dbReference>
<dbReference type="SUPFAM" id="SSF81301">
    <property type="entry name" value="Nucleotidyltransferase"/>
    <property type="match status" value="1"/>
</dbReference>
<organism evidence="2 3">
    <name type="scientific">Bradyrhizobium commune</name>
    <dbReference type="NCBI Taxonomy" id="83627"/>
    <lineage>
        <taxon>Bacteria</taxon>
        <taxon>Pseudomonadati</taxon>
        <taxon>Pseudomonadota</taxon>
        <taxon>Alphaproteobacteria</taxon>
        <taxon>Hyphomicrobiales</taxon>
        <taxon>Nitrobacteraceae</taxon>
        <taxon>Bradyrhizobium</taxon>
    </lineage>
</organism>
<reference evidence="2 3" key="1">
    <citation type="submission" date="2020-09" db="EMBL/GenBank/DDBJ databases">
        <title>Complete genomes of bradyrhizobia occurring on native shrubby legumes in Australia.</title>
        <authorList>
            <person name="Lafay B."/>
        </authorList>
    </citation>
    <scope>NUCLEOTIDE SEQUENCE [LARGE SCALE GENOMIC DNA]</scope>
    <source>
        <strain evidence="2 3">BDV5040</strain>
    </source>
</reference>
<evidence type="ECO:0000256" key="1">
    <source>
        <dbReference type="ARBA" id="ARBA00023118"/>
    </source>
</evidence>
<dbReference type="Pfam" id="PF18144">
    <property type="entry name" value="SMODS"/>
    <property type="match status" value="1"/>
</dbReference>
<protein>
    <submittedName>
        <fullName evidence="2">Nucleotidyltransferase</fullName>
    </submittedName>
</protein>
<dbReference type="RefSeq" id="WP_195800443.1">
    <property type="nucleotide sequence ID" value="NZ_CP061379.1"/>
</dbReference>
<keyword evidence="2" id="KW-0808">Transferase</keyword>